<dbReference type="AlphaFoldDB" id="A0A0D3HLD0"/>
<dbReference type="Proteomes" id="UP000026960">
    <property type="component" value="Chromosome 11"/>
</dbReference>
<evidence type="ECO:0000313" key="2">
    <source>
        <dbReference type="EnsemblPlants" id="OBART11G12010.1"/>
    </source>
</evidence>
<accession>A0A0D3HLD0</accession>
<organism evidence="2">
    <name type="scientific">Oryza barthii</name>
    <dbReference type="NCBI Taxonomy" id="65489"/>
    <lineage>
        <taxon>Eukaryota</taxon>
        <taxon>Viridiplantae</taxon>
        <taxon>Streptophyta</taxon>
        <taxon>Embryophyta</taxon>
        <taxon>Tracheophyta</taxon>
        <taxon>Spermatophyta</taxon>
        <taxon>Magnoliopsida</taxon>
        <taxon>Liliopsida</taxon>
        <taxon>Poales</taxon>
        <taxon>Poaceae</taxon>
        <taxon>BOP clade</taxon>
        <taxon>Oryzoideae</taxon>
        <taxon>Oryzeae</taxon>
        <taxon>Oryzinae</taxon>
        <taxon>Oryza</taxon>
    </lineage>
</organism>
<feature type="compositionally biased region" description="Low complexity" evidence="1">
    <location>
        <begin position="63"/>
        <end position="75"/>
    </location>
</feature>
<dbReference type="Gramene" id="OBART11G12010.1">
    <property type="protein sequence ID" value="OBART11G12010.1"/>
    <property type="gene ID" value="OBART11G12010"/>
</dbReference>
<keyword evidence="3" id="KW-1185">Reference proteome</keyword>
<reference evidence="2" key="1">
    <citation type="journal article" date="2009" name="Rice">
        <title>De Novo Next Generation Sequencing of Plant Genomes.</title>
        <authorList>
            <person name="Rounsley S."/>
            <person name="Marri P.R."/>
            <person name="Yu Y."/>
            <person name="He R."/>
            <person name="Sisneros N."/>
            <person name="Goicoechea J.L."/>
            <person name="Lee S.J."/>
            <person name="Angelova A."/>
            <person name="Kudrna D."/>
            <person name="Luo M."/>
            <person name="Affourtit J."/>
            <person name="Desany B."/>
            <person name="Knight J."/>
            <person name="Niazi F."/>
            <person name="Egholm M."/>
            <person name="Wing R.A."/>
        </authorList>
    </citation>
    <scope>NUCLEOTIDE SEQUENCE [LARGE SCALE GENOMIC DNA]</scope>
    <source>
        <strain evidence="2">cv. IRGC 105608</strain>
    </source>
</reference>
<protein>
    <submittedName>
        <fullName evidence="2">Uncharacterized protein</fullName>
    </submittedName>
</protein>
<name>A0A0D3HLD0_9ORYZ</name>
<proteinExistence type="predicted"/>
<feature type="region of interest" description="Disordered" evidence="1">
    <location>
        <begin position="37"/>
        <end position="133"/>
    </location>
</feature>
<dbReference type="HOGENOM" id="CLU_1909856_0_0_1"/>
<sequence length="133" mass="13911">MTLSPFQYKQWRIQDLSKGDQGDAPTRGCVAATGCRRVPQRRRRPCEPQLLSVARPRGGGSVVAGRAASAAAGPGTRVQGDEAGGDSGDAPSRRPAPPSVELSMPRRPSVGMSGGAADWGWDDRRGGDWLTGG</sequence>
<dbReference type="EnsemblPlants" id="OBART11G12010.1">
    <property type="protein sequence ID" value="OBART11G12010.1"/>
    <property type="gene ID" value="OBART11G12010"/>
</dbReference>
<dbReference type="PaxDb" id="65489-OBART11G12010.1"/>
<reference evidence="2" key="2">
    <citation type="submission" date="2015-03" db="UniProtKB">
        <authorList>
            <consortium name="EnsemblPlants"/>
        </authorList>
    </citation>
    <scope>IDENTIFICATION</scope>
</reference>
<evidence type="ECO:0000256" key="1">
    <source>
        <dbReference type="SAM" id="MobiDB-lite"/>
    </source>
</evidence>
<evidence type="ECO:0000313" key="3">
    <source>
        <dbReference type="Proteomes" id="UP000026960"/>
    </source>
</evidence>